<reference evidence="1 2" key="1">
    <citation type="journal article" date="2013" name="Appl. Environ. Microbiol.">
        <title>Genome analysis suggests that the soil oligotrophic bacterium Agromonas oligotrophica (Bradyrhizobium oligotrophicum) is a nitrogen-fixing symbiont of Aeschynomene indica.</title>
        <authorList>
            <person name="Okubo T."/>
            <person name="Fukushima S."/>
            <person name="Itakura M."/>
            <person name="Oshima K."/>
            <person name="Longtonglang A."/>
            <person name="Teaumroong N."/>
            <person name="Mitsui H."/>
            <person name="Hattori M."/>
            <person name="Hattori R."/>
            <person name="Hattori T."/>
            <person name="Minamisawa K."/>
        </authorList>
    </citation>
    <scope>NUCLEOTIDE SEQUENCE [LARGE SCALE GENOMIC DNA]</scope>
    <source>
        <strain evidence="1 2">S58</strain>
    </source>
</reference>
<dbReference type="Pfam" id="PF05988">
    <property type="entry name" value="DUF899"/>
    <property type="match status" value="1"/>
</dbReference>
<name>M4ZC29_9BRAD</name>
<evidence type="ECO:0000313" key="1">
    <source>
        <dbReference type="EMBL" id="BAM91418.1"/>
    </source>
</evidence>
<dbReference type="KEGG" id="aol:S58_54400"/>
<dbReference type="EMBL" id="AP012603">
    <property type="protein sequence ID" value="BAM91418.1"/>
    <property type="molecule type" value="Genomic_DNA"/>
</dbReference>
<dbReference type="HOGENOM" id="CLU_066898_2_0_5"/>
<dbReference type="GeneID" id="301819190"/>
<dbReference type="InterPro" id="IPR036249">
    <property type="entry name" value="Thioredoxin-like_sf"/>
</dbReference>
<keyword evidence="2" id="KW-1185">Reference proteome</keyword>
<dbReference type="eggNOG" id="COG4312">
    <property type="taxonomic scope" value="Bacteria"/>
</dbReference>
<accession>M4ZC29</accession>
<evidence type="ECO:0000313" key="2">
    <source>
        <dbReference type="Proteomes" id="UP000011841"/>
    </source>
</evidence>
<dbReference type="AlphaFoldDB" id="M4ZC29"/>
<sequence>MTSRTIVSTIVSKSEWTEAHRAHLAREKAFMRQRDALAEARRALPWVRVEKDYLFQSPTGPVSLGGLFHGRSQLIVYHFMMAPGDPHRCPGCSFLCDHIDGANQHLRQHDVTLVVVSRAPLAEIAPFKARMGWTFDWVSSEGSAFNFDYQVSFSDAQIASGDAIYNFAPLRGRSPELPGLTVFYKDDAGDIFCTFQVRSRGGDPLIGAYHYLDLTPKGRNETGRGNLSDWVRLHDEYEGGNGPACHCGS</sequence>
<dbReference type="InterPro" id="IPR010296">
    <property type="entry name" value="DUF899_thioredox"/>
</dbReference>
<dbReference type="OrthoDB" id="7331188at2"/>
<organism evidence="1 2">
    <name type="scientific">Bradyrhizobium oligotrophicum S58</name>
    <dbReference type="NCBI Taxonomy" id="1245469"/>
    <lineage>
        <taxon>Bacteria</taxon>
        <taxon>Pseudomonadati</taxon>
        <taxon>Pseudomonadota</taxon>
        <taxon>Alphaproteobacteria</taxon>
        <taxon>Hyphomicrobiales</taxon>
        <taxon>Nitrobacteraceae</taxon>
        <taxon>Bradyrhizobium</taxon>
    </lineage>
</organism>
<protein>
    <recommendedName>
        <fullName evidence="3">Thioredoxin domain-containing protein</fullName>
    </recommendedName>
</protein>
<gene>
    <name evidence="1" type="ORF">S58_54400</name>
</gene>
<dbReference type="PATRIC" id="fig|1245469.3.peg.5567"/>
<dbReference type="Proteomes" id="UP000011841">
    <property type="component" value="Chromosome"/>
</dbReference>
<proteinExistence type="predicted"/>
<evidence type="ECO:0008006" key="3">
    <source>
        <dbReference type="Google" id="ProtNLM"/>
    </source>
</evidence>
<dbReference type="SUPFAM" id="SSF52833">
    <property type="entry name" value="Thioredoxin-like"/>
    <property type="match status" value="1"/>
</dbReference>
<dbReference type="RefSeq" id="WP_015668506.1">
    <property type="nucleotide sequence ID" value="NC_020453.1"/>
</dbReference>
<dbReference type="STRING" id="1245469.S58_54400"/>